<keyword evidence="1" id="KW-0723">Serine/threonine-protein kinase</keyword>
<name>I7LVB3_TETTS</name>
<dbReference type="PANTHER" id="PTHR24346:SF82">
    <property type="entry name" value="KP78A-RELATED"/>
    <property type="match status" value="1"/>
</dbReference>
<dbReference type="EMBL" id="GG662663">
    <property type="protein sequence ID" value="EAR97600.2"/>
    <property type="molecule type" value="Genomic_DNA"/>
</dbReference>
<dbReference type="Pfam" id="PF00069">
    <property type="entry name" value="Pkinase"/>
    <property type="match status" value="1"/>
</dbReference>
<reference evidence="9" key="1">
    <citation type="journal article" date="2006" name="PLoS Biol.">
        <title>Macronuclear genome sequence of the ciliate Tetrahymena thermophila, a model eukaryote.</title>
        <authorList>
            <person name="Eisen J.A."/>
            <person name="Coyne R.S."/>
            <person name="Wu M."/>
            <person name="Wu D."/>
            <person name="Thiagarajan M."/>
            <person name="Wortman J.R."/>
            <person name="Badger J.H."/>
            <person name="Ren Q."/>
            <person name="Amedeo P."/>
            <person name="Jones K.M."/>
            <person name="Tallon L.J."/>
            <person name="Delcher A.L."/>
            <person name="Salzberg S.L."/>
            <person name="Silva J.C."/>
            <person name="Haas B.J."/>
            <person name="Majoros W.H."/>
            <person name="Farzad M."/>
            <person name="Carlton J.M."/>
            <person name="Smith R.K. Jr."/>
            <person name="Garg J."/>
            <person name="Pearlman R.E."/>
            <person name="Karrer K.M."/>
            <person name="Sun L."/>
            <person name="Manning G."/>
            <person name="Elde N.C."/>
            <person name="Turkewitz A.P."/>
            <person name="Asai D.J."/>
            <person name="Wilkes D.E."/>
            <person name="Wang Y."/>
            <person name="Cai H."/>
            <person name="Collins K."/>
            <person name="Stewart B.A."/>
            <person name="Lee S.R."/>
            <person name="Wilamowska K."/>
            <person name="Weinberg Z."/>
            <person name="Ruzzo W.L."/>
            <person name="Wloga D."/>
            <person name="Gaertig J."/>
            <person name="Frankel J."/>
            <person name="Tsao C.-C."/>
            <person name="Gorovsky M.A."/>
            <person name="Keeling P.J."/>
            <person name="Waller R.F."/>
            <person name="Patron N.J."/>
            <person name="Cherry J.M."/>
            <person name="Stover N.A."/>
            <person name="Krieger C.J."/>
            <person name="del Toro C."/>
            <person name="Ryder H.F."/>
            <person name="Williamson S.C."/>
            <person name="Barbeau R.A."/>
            <person name="Hamilton E.P."/>
            <person name="Orias E."/>
        </authorList>
    </citation>
    <scope>NUCLEOTIDE SEQUENCE [LARGE SCALE GENOMIC DNA]</scope>
    <source>
        <strain evidence="9">SB210</strain>
    </source>
</reference>
<dbReference type="GO" id="GO:0004674">
    <property type="term" value="F:protein serine/threonine kinase activity"/>
    <property type="evidence" value="ECO:0007669"/>
    <property type="project" value="UniProtKB-KW"/>
</dbReference>
<protein>
    <submittedName>
        <fullName evidence="8">Kinase domain protein</fullName>
    </submittedName>
</protein>
<dbReference type="GO" id="GO:0005524">
    <property type="term" value="F:ATP binding"/>
    <property type="evidence" value="ECO:0007669"/>
    <property type="project" value="UniProtKB-KW"/>
</dbReference>
<dbReference type="InterPro" id="IPR008271">
    <property type="entry name" value="Ser/Thr_kinase_AS"/>
</dbReference>
<organism evidence="8 9">
    <name type="scientific">Tetrahymena thermophila (strain SB210)</name>
    <dbReference type="NCBI Taxonomy" id="312017"/>
    <lineage>
        <taxon>Eukaryota</taxon>
        <taxon>Sar</taxon>
        <taxon>Alveolata</taxon>
        <taxon>Ciliophora</taxon>
        <taxon>Intramacronucleata</taxon>
        <taxon>Oligohymenophorea</taxon>
        <taxon>Hymenostomatida</taxon>
        <taxon>Tetrahymenina</taxon>
        <taxon>Tetrahymenidae</taxon>
        <taxon>Tetrahymena</taxon>
    </lineage>
</organism>
<dbReference type="OrthoDB" id="371082at2759"/>
<evidence type="ECO:0000256" key="3">
    <source>
        <dbReference type="ARBA" id="ARBA00022741"/>
    </source>
</evidence>
<dbReference type="SMART" id="SM00220">
    <property type="entry name" value="S_TKc"/>
    <property type="match status" value="1"/>
</dbReference>
<keyword evidence="3" id="KW-0547">Nucleotide-binding</keyword>
<feature type="region of interest" description="Disordered" evidence="6">
    <location>
        <begin position="386"/>
        <end position="407"/>
    </location>
</feature>
<dbReference type="GO" id="GO:0035556">
    <property type="term" value="P:intracellular signal transduction"/>
    <property type="evidence" value="ECO:0007669"/>
    <property type="project" value="TreeGrafter"/>
</dbReference>
<evidence type="ECO:0000259" key="7">
    <source>
        <dbReference type="PROSITE" id="PS50011"/>
    </source>
</evidence>
<dbReference type="GO" id="GO:0005737">
    <property type="term" value="C:cytoplasm"/>
    <property type="evidence" value="ECO:0007669"/>
    <property type="project" value="TreeGrafter"/>
</dbReference>
<feature type="domain" description="Protein kinase" evidence="7">
    <location>
        <begin position="1"/>
        <end position="211"/>
    </location>
</feature>
<evidence type="ECO:0000256" key="4">
    <source>
        <dbReference type="ARBA" id="ARBA00022777"/>
    </source>
</evidence>
<dbReference type="InterPro" id="IPR000719">
    <property type="entry name" value="Prot_kinase_dom"/>
</dbReference>
<dbReference type="GeneID" id="7823719"/>
<feature type="compositionally biased region" description="Low complexity" evidence="6">
    <location>
        <begin position="386"/>
        <end position="405"/>
    </location>
</feature>
<evidence type="ECO:0000256" key="1">
    <source>
        <dbReference type="ARBA" id="ARBA00022527"/>
    </source>
</evidence>
<dbReference type="PROSITE" id="PS00108">
    <property type="entry name" value="PROTEIN_KINASE_ST"/>
    <property type="match status" value="1"/>
</dbReference>
<dbReference type="PROSITE" id="PS50011">
    <property type="entry name" value="PROTEIN_KINASE_DOM"/>
    <property type="match status" value="1"/>
</dbReference>
<keyword evidence="9" id="KW-1185">Reference proteome</keyword>
<dbReference type="InterPro" id="IPR011009">
    <property type="entry name" value="Kinase-like_dom_sf"/>
</dbReference>
<keyword evidence="5" id="KW-0067">ATP-binding</keyword>
<keyword evidence="2" id="KW-0808">Transferase</keyword>
<evidence type="ECO:0000313" key="9">
    <source>
        <dbReference type="Proteomes" id="UP000009168"/>
    </source>
</evidence>
<evidence type="ECO:0000256" key="5">
    <source>
        <dbReference type="ARBA" id="ARBA00022840"/>
    </source>
</evidence>
<accession>I7LVB3</accession>
<dbReference type="eggNOG" id="KOG0583">
    <property type="taxonomic scope" value="Eukaryota"/>
</dbReference>
<dbReference type="AlphaFoldDB" id="I7LVB3"/>
<dbReference type="RefSeq" id="XP_001017845.2">
    <property type="nucleotide sequence ID" value="XM_001017845.2"/>
</dbReference>
<dbReference type="InParanoid" id="I7LVB3"/>
<evidence type="ECO:0000313" key="8">
    <source>
        <dbReference type="EMBL" id="EAR97600.2"/>
    </source>
</evidence>
<evidence type="ECO:0000256" key="6">
    <source>
        <dbReference type="SAM" id="MobiDB-lite"/>
    </source>
</evidence>
<dbReference type="Proteomes" id="UP000009168">
    <property type="component" value="Unassembled WGS sequence"/>
</dbReference>
<evidence type="ECO:0000256" key="2">
    <source>
        <dbReference type="ARBA" id="ARBA00022679"/>
    </source>
</evidence>
<dbReference type="KEGG" id="tet:TTHERM_00440500"/>
<dbReference type="Gene3D" id="1.10.510.10">
    <property type="entry name" value="Transferase(Phosphotransferase) domain 1"/>
    <property type="match status" value="1"/>
</dbReference>
<dbReference type="SUPFAM" id="SSF56112">
    <property type="entry name" value="Protein kinase-like (PK-like)"/>
    <property type="match status" value="1"/>
</dbReference>
<dbReference type="PANTHER" id="PTHR24346">
    <property type="entry name" value="MAP/MICROTUBULE AFFINITY-REGULATING KINASE"/>
    <property type="match status" value="1"/>
</dbReference>
<dbReference type="CDD" id="cd00180">
    <property type="entry name" value="PKc"/>
    <property type="match status" value="1"/>
</dbReference>
<dbReference type="STRING" id="312017.I7LVB3"/>
<sequence length="520" mass="61691">MLLCHPNIQNIEEVFAVTNNEIVIVQKMQGENLNKLLINKKIDQEKAMGYIQQIMKAFCYLHSLNIIHSDFKLENVVTVLDDDTKIKIIDFGFSQIKIFNKFFTPLGYTKGYEPIEEKYTFESDIFSIGKSINKIYANNKFYKSMQMEQLINQMIDNSIQNRCTIKQASHKFQLEMVTYKIFMQIISKEEKFQNYDNQIYKDFADSIHFLFEKFRRFYYSTFSVQQEPENKKTQFIEFQNKYKQFNIIAITQQILLLLDENITPQNQSFVECLADNDIKLFVLKLLSYEKRISQNQNIEIQIQLLEECFRQSNYEKNELIDNLINKIEDNSKETNTFYEQIEKKLDCIQYSKDELKLDEEYLKLINNIEKQLQDLENKQDMEIEPNIQSSSQNNQISQNTQNKSQPMEIESNWQSNSYYNIIQHSSENSDIKNINAGDYQVSQSIQYQNQFHEQASSQSYFTRVLGPIINQDSQNTNTEYIQESNSESYQINSTQYSQSQTQIQFEQQSYYSSSLETENI</sequence>
<gene>
    <name evidence="8" type="ORF">TTHERM_00440500</name>
</gene>
<proteinExistence type="predicted"/>
<keyword evidence="4 8" id="KW-0418">Kinase</keyword>